<feature type="chain" id="PRO_5046004054" evidence="2">
    <location>
        <begin position="25"/>
        <end position="280"/>
    </location>
</feature>
<protein>
    <submittedName>
        <fullName evidence="3">Uncharacterized protein</fullName>
    </submittedName>
</protein>
<evidence type="ECO:0000256" key="2">
    <source>
        <dbReference type="SAM" id="SignalP"/>
    </source>
</evidence>
<gene>
    <name evidence="3" type="ORF">AB0I59_18070</name>
</gene>
<evidence type="ECO:0000313" key="3">
    <source>
        <dbReference type="EMBL" id="MEV0970545.1"/>
    </source>
</evidence>
<name>A0ABV3GFX4_MICGL</name>
<dbReference type="Proteomes" id="UP001551675">
    <property type="component" value="Unassembled WGS sequence"/>
</dbReference>
<evidence type="ECO:0000256" key="1">
    <source>
        <dbReference type="SAM" id="MobiDB-lite"/>
    </source>
</evidence>
<feature type="compositionally biased region" description="Low complexity" evidence="1">
    <location>
        <begin position="118"/>
        <end position="127"/>
    </location>
</feature>
<keyword evidence="4" id="KW-1185">Reference proteome</keyword>
<sequence length="280" mass="29322">MSRRLIARAVVTAAVPLATLGAAAQTPASADDELAIRSVTVQPGDPVVGPSGSVKLVIDVVARGARGDNGVTVKVEPGPPPAASTGQPGGAMQAVTPVKPATSSTPRPPFINGSSGAVSVSGTQSTQGGQGADRFTGWEKWRFQPETGLSRWYPSGQWTVVATAKGANGATVNSYTTFYLRRATRLEGVRVNRDANGTQVTGTLLRVDPSGQVDYRPFAGREVVLRFRPQGAAEWKDMGTSVTNKDGWFASQERAKNTGTWRVEFAGTARYGSDTSDVTG</sequence>
<feature type="region of interest" description="Disordered" evidence="1">
    <location>
        <begin position="74"/>
        <end position="133"/>
    </location>
</feature>
<keyword evidence="2" id="KW-0732">Signal</keyword>
<dbReference type="EMBL" id="JBFALK010000009">
    <property type="protein sequence ID" value="MEV0970545.1"/>
    <property type="molecule type" value="Genomic_DNA"/>
</dbReference>
<feature type="signal peptide" evidence="2">
    <location>
        <begin position="1"/>
        <end position="24"/>
    </location>
</feature>
<accession>A0ABV3GFX4</accession>
<evidence type="ECO:0000313" key="4">
    <source>
        <dbReference type="Proteomes" id="UP001551675"/>
    </source>
</evidence>
<reference evidence="3 4" key="1">
    <citation type="submission" date="2024-06" db="EMBL/GenBank/DDBJ databases">
        <title>The Natural Products Discovery Center: Release of the First 8490 Sequenced Strains for Exploring Actinobacteria Biosynthetic Diversity.</title>
        <authorList>
            <person name="Kalkreuter E."/>
            <person name="Kautsar S.A."/>
            <person name="Yang D."/>
            <person name="Bader C.D."/>
            <person name="Teijaro C.N."/>
            <person name="Fluegel L."/>
            <person name="Davis C.M."/>
            <person name="Simpson J.R."/>
            <person name="Lauterbach L."/>
            <person name="Steele A.D."/>
            <person name="Gui C."/>
            <person name="Meng S."/>
            <person name="Li G."/>
            <person name="Viehrig K."/>
            <person name="Ye F."/>
            <person name="Su P."/>
            <person name="Kiefer A.F."/>
            <person name="Nichols A."/>
            <person name="Cepeda A.J."/>
            <person name="Yan W."/>
            <person name="Fan B."/>
            <person name="Jiang Y."/>
            <person name="Adhikari A."/>
            <person name="Zheng C.-J."/>
            <person name="Schuster L."/>
            <person name="Cowan T.M."/>
            <person name="Smanski M.J."/>
            <person name="Chevrette M.G."/>
            <person name="De Carvalho L.P.S."/>
            <person name="Shen B."/>
        </authorList>
    </citation>
    <scope>NUCLEOTIDE SEQUENCE [LARGE SCALE GENOMIC DNA]</scope>
    <source>
        <strain evidence="3 4">NPDC050100</strain>
    </source>
</reference>
<proteinExistence type="predicted"/>
<dbReference type="RefSeq" id="WP_061255612.1">
    <property type="nucleotide sequence ID" value="NZ_JBFALK010000009.1"/>
</dbReference>
<organism evidence="3 4">
    <name type="scientific">Microtetraspora glauca</name>
    <dbReference type="NCBI Taxonomy" id="1996"/>
    <lineage>
        <taxon>Bacteria</taxon>
        <taxon>Bacillati</taxon>
        <taxon>Actinomycetota</taxon>
        <taxon>Actinomycetes</taxon>
        <taxon>Streptosporangiales</taxon>
        <taxon>Streptosporangiaceae</taxon>
        <taxon>Microtetraspora</taxon>
    </lineage>
</organism>
<comment type="caution">
    <text evidence="3">The sequence shown here is derived from an EMBL/GenBank/DDBJ whole genome shotgun (WGS) entry which is preliminary data.</text>
</comment>